<feature type="transmembrane region" description="Helical" evidence="1">
    <location>
        <begin position="78"/>
        <end position="98"/>
    </location>
</feature>
<evidence type="ECO:0000313" key="3">
    <source>
        <dbReference type="EMBL" id="OMG54909.1"/>
    </source>
</evidence>
<keyword evidence="3" id="KW-0121">Carboxypeptidase</keyword>
<reference evidence="3 4" key="1">
    <citation type="submission" date="2016-10" db="EMBL/GenBank/DDBJ databases">
        <title>Alkaliphiles isolated from bioreactors.</title>
        <authorList>
            <person name="Salah Z."/>
            <person name="Rout S.P."/>
            <person name="Humphreys P.N."/>
        </authorList>
    </citation>
    <scope>NUCLEOTIDE SEQUENCE [LARGE SCALE GENOMIC DNA]</scope>
    <source>
        <strain evidence="3 4">ZS02</strain>
    </source>
</reference>
<dbReference type="SUPFAM" id="SSF55166">
    <property type="entry name" value="Hedgehog/DD-peptidase"/>
    <property type="match status" value="1"/>
</dbReference>
<proteinExistence type="predicted"/>
<evidence type="ECO:0000313" key="4">
    <source>
        <dbReference type="Proteomes" id="UP000187526"/>
    </source>
</evidence>
<sequence length="281" mass="31422">MLILGAVSYFLLIAAIVLMVAFPAWRYRLASICRLTLNNGAKPVTRFAHGFFTNLRRIHLGSTSAIHRLRILVISHSALSLAAILMLVLPSMFAWVLGSPVVFDFSENGSGGDRQIAVLLEGEQLVPPPSLPPEAFATREVELVRPDAIHASRNWDLLDAEFTQRLLVVFKLMKERHGYDMVLIEGYRSPERQEALLAQGSHVTRAGANMSYHQYGLAADSAFLRNGQVIISERDSWAMRGYELYGETAELVGLTWGGRWQMRDYGHVEMRRKGVLGQSGR</sequence>
<gene>
    <name evidence="3" type="ORF">BJN45_07010</name>
</gene>
<keyword evidence="1" id="KW-0472">Membrane</keyword>
<feature type="transmembrane region" description="Helical" evidence="1">
    <location>
        <begin position="6"/>
        <end position="25"/>
    </location>
</feature>
<dbReference type="STRING" id="418702.BJN45_07010"/>
<dbReference type="CDD" id="cd14845">
    <property type="entry name" value="L-Ala-D-Glu_peptidase_like"/>
    <property type="match status" value="1"/>
</dbReference>
<evidence type="ECO:0000259" key="2">
    <source>
        <dbReference type="Pfam" id="PF13539"/>
    </source>
</evidence>
<feature type="domain" description="Peptidase M15C" evidence="2">
    <location>
        <begin position="207"/>
        <end position="270"/>
    </location>
</feature>
<comment type="caution">
    <text evidence="3">The sequence shown here is derived from an EMBL/GenBank/DDBJ whole genome shotgun (WGS) entry which is preliminary data.</text>
</comment>
<accession>A0A1R1I8J7</accession>
<organism evidence="3 4">
    <name type="scientific">Azonexus hydrophilus</name>
    <dbReference type="NCBI Taxonomy" id="418702"/>
    <lineage>
        <taxon>Bacteria</taxon>
        <taxon>Pseudomonadati</taxon>
        <taxon>Pseudomonadota</taxon>
        <taxon>Betaproteobacteria</taxon>
        <taxon>Rhodocyclales</taxon>
        <taxon>Azonexaceae</taxon>
        <taxon>Azonexus</taxon>
    </lineage>
</organism>
<dbReference type="Gene3D" id="3.30.1380.10">
    <property type="match status" value="1"/>
</dbReference>
<dbReference type="AlphaFoldDB" id="A0A1R1I8J7"/>
<keyword evidence="3" id="KW-0378">Hydrolase</keyword>
<dbReference type="InterPro" id="IPR009045">
    <property type="entry name" value="Zn_M74/Hedgehog-like"/>
</dbReference>
<evidence type="ECO:0000256" key="1">
    <source>
        <dbReference type="SAM" id="Phobius"/>
    </source>
</evidence>
<keyword evidence="4" id="KW-1185">Reference proteome</keyword>
<keyword evidence="1" id="KW-0812">Transmembrane</keyword>
<keyword evidence="3" id="KW-0645">Protease</keyword>
<name>A0A1R1I8J7_9RHOO</name>
<protein>
    <submittedName>
        <fullName evidence="3">D-alanyl-D-alanine carboxypeptidase</fullName>
    </submittedName>
</protein>
<keyword evidence="1" id="KW-1133">Transmembrane helix</keyword>
<dbReference type="EMBL" id="MTHD01000002">
    <property type="protein sequence ID" value="OMG54909.1"/>
    <property type="molecule type" value="Genomic_DNA"/>
</dbReference>
<dbReference type="InterPro" id="IPR039561">
    <property type="entry name" value="Peptidase_M15C"/>
</dbReference>
<dbReference type="GO" id="GO:0004180">
    <property type="term" value="F:carboxypeptidase activity"/>
    <property type="evidence" value="ECO:0007669"/>
    <property type="project" value="UniProtKB-KW"/>
</dbReference>
<dbReference type="Pfam" id="PF13539">
    <property type="entry name" value="Peptidase_M15_4"/>
    <property type="match status" value="1"/>
</dbReference>
<dbReference type="Proteomes" id="UP000187526">
    <property type="component" value="Unassembled WGS sequence"/>
</dbReference>